<evidence type="ECO:0000313" key="4">
    <source>
        <dbReference type="Proteomes" id="UP000037442"/>
    </source>
</evidence>
<dbReference type="PANTHER" id="PTHR36509">
    <property type="entry name" value="BLL3101 PROTEIN"/>
    <property type="match status" value="1"/>
</dbReference>
<dbReference type="InterPro" id="IPR010621">
    <property type="entry name" value="DUF1214"/>
</dbReference>
<dbReference type="Pfam" id="PF06863">
    <property type="entry name" value="DUF1254"/>
    <property type="match status" value="1"/>
</dbReference>
<evidence type="ECO:0000259" key="1">
    <source>
        <dbReference type="Pfam" id="PF06742"/>
    </source>
</evidence>
<dbReference type="AlphaFoldDB" id="A0A0L7MJ37"/>
<dbReference type="Pfam" id="PF06742">
    <property type="entry name" value="DUF1214"/>
    <property type="match status" value="1"/>
</dbReference>
<comment type="caution">
    <text evidence="3">The sequence shown here is derived from an EMBL/GenBank/DDBJ whole genome shotgun (WGS) entry which is preliminary data.</text>
</comment>
<dbReference type="Gene3D" id="2.60.40.1610">
    <property type="entry name" value="Domain of unknown function DUF1254"/>
    <property type="match status" value="1"/>
</dbReference>
<feature type="domain" description="DUF1254" evidence="2">
    <location>
        <begin position="56"/>
        <end position="189"/>
    </location>
</feature>
<dbReference type="Proteomes" id="UP000037442">
    <property type="component" value="Unassembled WGS sequence"/>
</dbReference>
<dbReference type="InterPro" id="IPR037050">
    <property type="entry name" value="DUF1254_sf"/>
</dbReference>
<sequence length="454" mass="49262">MTAMTATATAAELQALAEQAVTWAYPLYEMRRMRAATSPRRTEAGHAAPEGMRWCNLFTHARQLLRAGTSRVVTPNNDTLYTNAWLDLGAGPLVIDVPDTAGRYYVLGLLDFYTNPFAHIGPRLTGTQARSFLVTPPDWSGALPAGFDAPGAHIQAPTRWLWVIGRILVDGPRDLATVHALQDGFSVAPLADWQAGQAAVAPAPRAFAPDCDPQATATAAHFAAQVNAALRENPPPAAQRKLVERFAAVGLGSGCTGPNEDQTLVLQQALDAVLPQLRSAQSGASQASGWIVPPLVMDSFGDDYTTRAQVALKYIGMLDGREAVYPMAWTDARGQPLDGGVRYRLRFAPGALPPVDAFWSITLYDARSYMLVDNPLDRYAIGDRSTGLRRDADGGLSLHIQHAAPHSEAARANWLPAPEGRFYLCLRAYLPRTDMLNGRYALPPLQRLNDEQET</sequence>
<proteinExistence type="predicted"/>
<dbReference type="PATRIC" id="fig|285.49.peg.1940"/>
<protein>
    <recommendedName>
        <fullName evidence="5">DUF1254 domain-containing protein</fullName>
    </recommendedName>
</protein>
<reference evidence="4" key="1">
    <citation type="submission" date="2014-06" db="EMBL/GenBank/DDBJ databases">
        <title>Draft genome sequence of C. testosteroni WDL7.</title>
        <authorList>
            <person name="Wu Y."/>
            <person name="Seshan H."/>
            <person name="Arumugam K."/>
        </authorList>
    </citation>
    <scope>NUCLEOTIDE SEQUENCE [LARGE SCALE GENOMIC DNA]</scope>
    <source>
        <strain evidence="4">WDL7</strain>
    </source>
</reference>
<evidence type="ECO:0008006" key="5">
    <source>
        <dbReference type="Google" id="ProtNLM"/>
    </source>
</evidence>
<gene>
    <name evidence="3" type="ORF">GL58_09410</name>
</gene>
<feature type="domain" description="DUF1214" evidence="1">
    <location>
        <begin position="322"/>
        <end position="432"/>
    </location>
</feature>
<evidence type="ECO:0000259" key="2">
    <source>
        <dbReference type="Pfam" id="PF06863"/>
    </source>
</evidence>
<dbReference type="InterPro" id="IPR010679">
    <property type="entry name" value="DUF1254"/>
</dbReference>
<name>A0A0L7MJ37_COMTE</name>
<dbReference type="PANTHER" id="PTHR36509:SF2">
    <property type="entry name" value="BLL3101 PROTEIN"/>
    <property type="match status" value="1"/>
</dbReference>
<dbReference type="InterPro" id="IPR037049">
    <property type="entry name" value="DUF1214_C_sf"/>
</dbReference>
<accession>A0A0L7MJ37</accession>
<evidence type="ECO:0000313" key="3">
    <source>
        <dbReference type="EMBL" id="KOC21890.1"/>
    </source>
</evidence>
<dbReference type="Gene3D" id="2.60.120.600">
    <property type="entry name" value="Domain of unknown function DUF1214, C-terminal domain"/>
    <property type="match status" value="1"/>
</dbReference>
<organism evidence="3 4">
    <name type="scientific">Comamonas testosteroni</name>
    <name type="common">Pseudomonas testosteroni</name>
    <dbReference type="NCBI Taxonomy" id="285"/>
    <lineage>
        <taxon>Bacteria</taxon>
        <taxon>Pseudomonadati</taxon>
        <taxon>Pseudomonadota</taxon>
        <taxon>Betaproteobacteria</taxon>
        <taxon>Burkholderiales</taxon>
        <taxon>Comamonadaceae</taxon>
        <taxon>Comamonas</taxon>
    </lineage>
</organism>
<dbReference type="SUPFAM" id="SSF160935">
    <property type="entry name" value="VPA0735-like"/>
    <property type="match status" value="1"/>
</dbReference>
<dbReference type="EMBL" id="JNVD01000018">
    <property type="protein sequence ID" value="KOC21890.1"/>
    <property type="molecule type" value="Genomic_DNA"/>
</dbReference>
<dbReference type="RefSeq" id="WP_053283290.1">
    <property type="nucleotide sequence ID" value="NZ_JNVD01000018.1"/>
</dbReference>